<reference evidence="1 2" key="1">
    <citation type="journal article" date="2021" name="Commun. Biol.">
        <title>The genome of Shorea leprosula (Dipterocarpaceae) highlights the ecological relevance of drought in aseasonal tropical rainforests.</title>
        <authorList>
            <person name="Ng K.K.S."/>
            <person name="Kobayashi M.J."/>
            <person name="Fawcett J.A."/>
            <person name="Hatakeyama M."/>
            <person name="Paape T."/>
            <person name="Ng C.H."/>
            <person name="Ang C.C."/>
            <person name="Tnah L.H."/>
            <person name="Lee C.T."/>
            <person name="Nishiyama T."/>
            <person name="Sese J."/>
            <person name="O'Brien M.J."/>
            <person name="Copetti D."/>
            <person name="Mohd Noor M.I."/>
            <person name="Ong R.C."/>
            <person name="Putra M."/>
            <person name="Sireger I.Z."/>
            <person name="Indrioko S."/>
            <person name="Kosugi Y."/>
            <person name="Izuno A."/>
            <person name="Isagi Y."/>
            <person name="Lee S.L."/>
            <person name="Shimizu K.K."/>
        </authorList>
    </citation>
    <scope>NUCLEOTIDE SEQUENCE [LARGE SCALE GENOMIC DNA]</scope>
    <source>
        <strain evidence="1">214</strain>
    </source>
</reference>
<sequence>MLTSIWVELLDTRHSVKYEDGDQEDLVLSNENIKFCISLEEMGCLNLSCNVNSDDNDGYHYDEMVVLAASLDDCKDLSPGISYGLNSLALTGHNMLPWLSSVGHALWPAIVVDESLIVGCKGLSKI</sequence>
<name>A0AAV5JPN0_9ROSI</name>
<organism evidence="1 2">
    <name type="scientific">Rubroshorea leprosula</name>
    <dbReference type="NCBI Taxonomy" id="152421"/>
    <lineage>
        <taxon>Eukaryota</taxon>
        <taxon>Viridiplantae</taxon>
        <taxon>Streptophyta</taxon>
        <taxon>Embryophyta</taxon>
        <taxon>Tracheophyta</taxon>
        <taxon>Spermatophyta</taxon>
        <taxon>Magnoliopsida</taxon>
        <taxon>eudicotyledons</taxon>
        <taxon>Gunneridae</taxon>
        <taxon>Pentapetalae</taxon>
        <taxon>rosids</taxon>
        <taxon>malvids</taxon>
        <taxon>Malvales</taxon>
        <taxon>Dipterocarpaceae</taxon>
        <taxon>Rubroshorea</taxon>
    </lineage>
</organism>
<dbReference type="AlphaFoldDB" id="A0AAV5JPN0"/>
<evidence type="ECO:0000313" key="1">
    <source>
        <dbReference type="EMBL" id="GKV12340.1"/>
    </source>
</evidence>
<proteinExistence type="predicted"/>
<gene>
    <name evidence="1" type="ORF">SLEP1_g23496</name>
</gene>
<accession>A0AAV5JPN0</accession>
<protein>
    <submittedName>
        <fullName evidence="1">Uncharacterized protein</fullName>
    </submittedName>
</protein>
<dbReference type="Proteomes" id="UP001054252">
    <property type="component" value="Unassembled WGS sequence"/>
</dbReference>
<dbReference type="EMBL" id="BPVZ01000036">
    <property type="protein sequence ID" value="GKV12340.1"/>
    <property type="molecule type" value="Genomic_DNA"/>
</dbReference>
<keyword evidence="2" id="KW-1185">Reference proteome</keyword>
<comment type="caution">
    <text evidence="1">The sequence shown here is derived from an EMBL/GenBank/DDBJ whole genome shotgun (WGS) entry which is preliminary data.</text>
</comment>
<evidence type="ECO:0000313" key="2">
    <source>
        <dbReference type="Proteomes" id="UP001054252"/>
    </source>
</evidence>